<keyword evidence="3" id="KW-1185">Reference proteome</keyword>
<sequence length="300" mass="33090">MKQTSTAIGVGSGGSVPHVAVWGEDGALISQFRGEADGHICKGETWQTVVDNYQNGMKPANPSYISVVMQKNDAICVAMISVSGNGQTDYTFEGSNLPIRCAWLDADHTNGIIAKGMSLHIRDFTADSGLVQQYKNNTDRVCKNTARMTFWPDTVPDATVPIFSPPLQYTRNPGEGKDKGNRAYPDWTDLKGWSIGRKKRYAKDSKVRRGIYKTLSETLVVSHFAQHSAREMCGDPMALSSDFASIQEGLFCDMTLRKLWPLCTSTLTTECFDVPNMTPSVAGPHKRSDVPSKHYSEKRP</sequence>
<evidence type="ECO:0000313" key="3">
    <source>
        <dbReference type="Proteomes" id="UP000800036"/>
    </source>
</evidence>
<accession>A0A6A5VGD0</accession>
<feature type="region of interest" description="Disordered" evidence="1">
    <location>
        <begin position="278"/>
        <end position="300"/>
    </location>
</feature>
<evidence type="ECO:0000256" key="1">
    <source>
        <dbReference type="SAM" id="MobiDB-lite"/>
    </source>
</evidence>
<dbReference type="Proteomes" id="UP000800036">
    <property type="component" value="Unassembled WGS sequence"/>
</dbReference>
<dbReference type="EMBL" id="ML976669">
    <property type="protein sequence ID" value="KAF1975770.1"/>
    <property type="molecule type" value="Genomic_DNA"/>
</dbReference>
<gene>
    <name evidence="2" type="ORF">BU23DRAFT_588384</name>
</gene>
<name>A0A6A5VGD0_9PLEO</name>
<protein>
    <submittedName>
        <fullName evidence="2">Uncharacterized protein</fullName>
    </submittedName>
</protein>
<proteinExistence type="predicted"/>
<dbReference type="OrthoDB" id="5365129at2759"/>
<evidence type="ECO:0000313" key="2">
    <source>
        <dbReference type="EMBL" id="KAF1975770.1"/>
    </source>
</evidence>
<organism evidence="2 3">
    <name type="scientific">Bimuria novae-zelandiae CBS 107.79</name>
    <dbReference type="NCBI Taxonomy" id="1447943"/>
    <lineage>
        <taxon>Eukaryota</taxon>
        <taxon>Fungi</taxon>
        <taxon>Dikarya</taxon>
        <taxon>Ascomycota</taxon>
        <taxon>Pezizomycotina</taxon>
        <taxon>Dothideomycetes</taxon>
        <taxon>Pleosporomycetidae</taxon>
        <taxon>Pleosporales</taxon>
        <taxon>Massarineae</taxon>
        <taxon>Didymosphaeriaceae</taxon>
        <taxon>Bimuria</taxon>
    </lineage>
</organism>
<feature type="compositionally biased region" description="Basic and acidic residues" evidence="1">
    <location>
        <begin position="286"/>
        <end position="300"/>
    </location>
</feature>
<reference evidence="2" key="1">
    <citation type="journal article" date="2020" name="Stud. Mycol.">
        <title>101 Dothideomycetes genomes: a test case for predicting lifestyles and emergence of pathogens.</title>
        <authorList>
            <person name="Haridas S."/>
            <person name="Albert R."/>
            <person name="Binder M."/>
            <person name="Bloem J."/>
            <person name="Labutti K."/>
            <person name="Salamov A."/>
            <person name="Andreopoulos B."/>
            <person name="Baker S."/>
            <person name="Barry K."/>
            <person name="Bills G."/>
            <person name="Bluhm B."/>
            <person name="Cannon C."/>
            <person name="Castanera R."/>
            <person name="Culley D."/>
            <person name="Daum C."/>
            <person name="Ezra D."/>
            <person name="Gonzalez J."/>
            <person name="Henrissat B."/>
            <person name="Kuo A."/>
            <person name="Liang C."/>
            <person name="Lipzen A."/>
            <person name="Lutzoni F."/>
            <person name="Magnuson J."/>
            <person name="Mondo S."/>
            <person name="Nolan M."/>
            <person name="Ohm R."/>
            <person name="Pangilinan J."/>
            <person name="Park H.-J."/>
            <person name="Ramirez L."/>
            <person name="Alfaro M."/>
            <person name="Sun H."/>
            <person name="Tritt A."/>
            <person name="Yoshinaga Y."/>
            <person name="Zwiers L.-H."/>
            <person name="Turgeon B."/>
            <person name="Goodwin S."/>
            <person name="Spatafora J."/>
            <person name="Crous P."/>
            <person name="Grigoriev I."/>
        </authorList>
    </citation>
    <scope>NUCLEOTIDE SEQUENCE</scope>
    <source>
        <strain evidence="2">CBS 107.79</strain>
    </source>
</reference>
<dbReference type="AlphaFoldDB" id="A0A6A5VGD0"/>